<feature type="compositionally biased region" description="Polar residues" evidence="1">
    <location>
        <begin position="217"/>
        <end position="226"/>
    </location>
</feature>
<accession>A0A9Q3CTG0</accession>
<proteinExistence type="predicted"/>
<organism evidence="3 4">
    <name type="scientific">Austropuccinia psidii MF-1</name>
    <dbReference type="NCBI Taxonomy" id="1389203"/>
    <lineage>
        <taxon>Eukaryota</taxon>
        <taxon>Fungi</taxon>
        <taxon>Dikarya</taxon>
        <taxon>Basidiomycota</taxon>
        <taxon>Pucciniomycotina</taxon>
        <taxon>Pucciniomycetes</taxon>
        <taxon>Pucciniales</taxon>
        <taxon>Sphaerophragmiaceae</taxon>
        <taxon>Austropuccinia</taxon>
    </lineage>
</organism>
<sequence>MVGLNQTPQALCAFCFVLLTRRAACLCNLRSTPTRPQPIRSRLLTVASSFLQIFQMVNHRSPGLYAPVISSPLASSPHHQTGLSSPASYISFNDLVQKLPSSPTRRSVVPPISDLLQSDPDDCEMLMECAQDDPLPSSSPKIGLFPSAGSSSPGPAWLPALQADRHQRLQQSNLPSRHLHSSWKQPAPRSSPRSTTSLSSGETPMSSPTPFSRKYALSTQKTPAQLRQQAAERLRSTERANKFKAGRPLLDAFAIGSHRGFDENLTQKEEMMTEMIGRRHLKQMKQRLQESLSSEGYGIDELIENEQNSLMEDNHHFDGDVDPALVYDAFGQDINADLDQDISMTSNTSTIHPEPQPSSSLSLPTICPSCSQPTITFSETDPPDLSCSHCNWFVNAQTLQVVDNYFSQHGDRTSHRPIIGYNNHVGTSFVCSNPECDEMLFV</sequence>
<comment type="caution">
    <text evidence="3">The sequence shown here is derived from an EMBL/GenBank/DDBJ whole genome shotgun (WGS) entry which is preliminary data.</text>
</comment>
<dbReference type="AlphaFoldDB" id="A0A9Q3CTG0"/>
<dbReference type="EMBL" id="AVOT02010123">
    <property type="protein sequence ID" value="MBW0489532.1"/>
    <property type="molecule type" value="Genomic_DNA"/>
</dbReference>
<feature type="region of interest" description="Disordered" evidence="1">
    <location>
        <begin position="172"/>
        <end position="226"/>
    </location>
</feature>
<reference evidence="3" key="1">
    <citation type="submission" date="2021-03" db="EMBL/GenBank/DDBJ databases">
        <title>Draft genome sequence of rust myrtle Austropuccinia psidii MF-1, a brazilian biotype.</title>
        <authorList>
            <person name="Quecine M.C."/>
            <person name="Pachon D.M.R."/>
            <person name="Bonatelli M.L."/>
            <person name="Correr F.H."/>
            <person name="Franceschini L.M."/>
            <person name="Leite T.F."/>
            <person name="Margarido G.R.A."/>
            <person name="Almeida C.A."/>
            <person name="Ferrarezi J.A."/>
            <person name="Labate C.A."/>
        </authorList>
    </citation>
    <scope>NUCLEOTIDE SEQUENCE</scope>
    <source>
        <strain evidence="3">MF-1</strain>
    </source>
</reference>
<evidence type="ECO:0000313" key="3">
    <source>
        <dbReference type="EMBL" id="MBW0489532.1"/>
    </source>
</evidence>
<gene>
    <name evidence="3" type="ORF">O181_029247</name>
</gene>
<feature type="compositionally biased region" description="Low complexity" evidence="1">
    <location>
        <begin position="188"/>
        <end position="200"/>
    </location>
</feature>
<evidence type="ECO:0000256" key="2">
    <source>
        <dbReference type="SAM" id="SignalP"/>
    </source>
</evidence>
<evidence type="ECO:0000313" key="4">
    <source>
        <dbReference type="Proteomes" id="UP000765509"/>
    </source>
</evidence>
<evidence type="ECO:0000256" key="1">
    <source>
        <dbReference type="SAM" id="MobiDB-lite"/>
    </source>
</evidence>
<keyword evidence="4" id="KW-1185">Reference proteome</keyword>
<feature type="compositionally biased region" description="Polar residues" evidence="1">
    <location>
        <begin position="201"/>
        <end position="210"/>
    </location>
</feature>
<dbReference type="OrthoDB" id="2501867at2759"/>
<name>A0A9Q3CTG0_9BASI</name>
<feature type="compositionally biased region" description="Low complexity" evidence="1">
    <location>
        <begin position="143"/>
        <end position="158"/>
    </location>
</feature>
<protein>
    <submittedName>
        <fullName evidence="3">Uncharacterized protein</fullName>
    </submittedName>
</protein>
<feature type="chain" id="PRO_5040250594" evidence="2">
    <location>
        <begin position="26"/>
        <end position="442"/>
    </location>
</feature>
<keyword evidence="2" id="KW-0732">Signal</keyword>
<dbReference type="Proteomes" id="UP000765509">
    <property type="component" value="Unassembled WGS sequence"/>
</dbReference>
<feature type="region of interest" description="Disordered" evidence="1">
    <location>
        <begin position="130"/>
        <end position="158"/>
    </location>
</feature>
<feature type="signal peptide" evidence="2">
    <location>
        <begin position="1"/>
        <end position="25"/>
    </location>
</feature>